<dbReference type="InterPro" id="IPR013783">
    <property type="entry name" value="Ig-like_fold"/>
</dbReference>
<dbReference type="Gene3D" id="2.60.40.10">
    <property type="entry name" value="Immunoglobulins"/>
    <property type="match status" value="1"/>
</dbReference>
<dbReference type="Gene3D" id="3.20.20.80">
    <property type="entry name" value="Glycosidases"/>
    <property type="match status" value="1"/>
</dbReference>
<dbReference type="Proteomes" id="UP000507470">
    <property type="component" value="Unassembled WGS sequence"/>
</dbReference>
<reference evidence="11 12" key="1">
    <citation type="submission" date="2020-06" db="EMBL/GenBank/DDBJ databases">
        <authorList>
            <person name="Li R."/>
            <person name="Bekaert M."/>
        </authorList>
    </citation>
    <scope>NUCLEOTIDE SEQUENCE [LARGE SCALE GENOMIC DNA]</scope>
    <source>
        <strain evidence="12">wild</strain>
    </source>
</reference>
<evidence type="ECO:0000256" key="1">
    <source>
        <dbReference type="ARBA" id="ARBA00003025"/>
    </source>
</evidence>
<evidence type="ECO:0000256" key="4">
    <source>
        <dbReference type="ARBA" id="ARBA00016205"/>
    </source>
</evidence>
<dbReference type="InterPro" id="IPR006103">
    <property type="entry name" value="Glyco_hydro_2_cat"/>
</dbReference>
<evidence type="ECO:0000256" key="6">
    <source>
        <dbReference type="ARBA" id="ARBA00023295"/>
    </source>
</evidence>
<keyword evidence="7" id="KW-0458">Lysosome</keyword>
<dbReference type="SUPFAM" id="SSF51445">
    <property type="entry name" value="(Trans)glycosidases"/>
    <property type="match status" value="1"/>
</dbReference>
<dbReference type="GO" id="GO:0030246">
    <property type="term" value="F:carbohydrate binding"/>
    <property type="evidence" value="ECO:0007669"/>
    <property type="project" value="TreeGrafter"/>
</dbReference>
<dbReference type="GO" id="GO:0004566">
    <property type="term" value="F:beta-glucuronidase activity"/>
    <property type="evidence" value="ECO:0007669"/>
    <property type="project" value="UniProtKB-EC"/>
</dbReference>
<evidence type="ECO:0000259" key="9">
    <source>
        <dbReference type="Pfam" id="PF02836"/>
    </source>
</evidence>
<dbReference type="FunFam" id="2.60.120.260:FF:000027">
    <property type="entry name" value="Beta-glucuronidase"/>
    <property type="match status" value="1"/>
</dbReference>
<dbReference type="GO" id="GO:0019391">
    <property type="term" value="P:glucuronoside catabolic process"/>
    <property type="evidence" value="ECO:0007669"/>
    <property type="project" value="TreeGrafter"/>
</dbReference>
<protein>
    <recommendedName>
        <fullName evidence="4 7">Beta-glucuronidase</fullName>
        <ecNumber evidence="3 7">3.2.1.31</ecNumber>
    </recommendedName>
</protein>
<dbReference type="EMBL" id="CACVKT020000850">
    <property type="protein sequence ID" value="CAC5363451.1"/>
    <property type="molecule type" value="Genomic_DNA"/>
</dbReference>
<evidence type="ECO:0000256" key="5">
    <source>
        <dbReference type="ARBA" id="ARBA00022801"/>
    </source>
</evidence>
<dbReference type="GO" id="GO:0005975">
    <property type="term" value="P:carbohydrate metabolic process"/>
    <property type="evidence" value="ECO:0007669"/>
    <property type="project" value="InterPro"/>
</dbReference>
<dbReference type="InterPro" id="IPR006101">
    <property type="entry name" value="Glyco_hydro_2"/>
</dbReference>
<dbReference type="InterPro" id="IPR023230">
    <property type="entry name" value="Glyco_hydro_2_CS"/>
</dbReference>
<keyword evidence="6 7" id="KW-0326">Glycosidase</keyword>
<comment type="subunit">
    <text evidence="7">Homotetramer.</text>
</comment>
<dbReference type="InterPro" id="IPR008979">
    <property type="entry name" value="Galactose-bd-like_sf"/>
</dbReference>
<dbReference type="PANTHER" id="PTHR10066">
    <property type="entry name" value="BETA-GLUCURONIDASE"/>
    <property type="match status" value="1"/>
</dbReference>
<name>A0A6J8A8Q3_MYTCO</name>
<organism evidence="11 12">
    <name type="scientific">Mytilus coruscus</name>
    <name type="common">Sea mussel</name>
    <dbReference type="NCBI Taxonomy" id="42192"/>
    <lineage>
        <taxon>Eukaryota</taxon>
        <taxon>Metazoa</taxon>
        <taxon>Spiralia</taxon>
        <taxon>Lophotrochozoa</taxon>
        <taxon>Mollusca</taxon>
        <taxon>Bivalvia</taxon>
        <taxon>Autobranchia</taxon>
        <taxon>Pteriomorphia</taxon>
        <taxon>Mytilida</taxon>
        <taxon>Mytiloidea</taxon>
        <taxon>Mytilidae</taxon>
        <taxon>Mytilinae</taxon>
        <taxon>Mytilus</taxon>
    </lineage>
</organism>
<evidence type="ECO:0000313" key="12">
    <source>
        <dbReference type="Proteomes" id="UP000507470"/>
    </source>
</evidence>
<dbReference type="InterPro" id="IPR006104">
    <property type="entry name" value="Glyco_hydro_2_N"/>
</dbReference>
<keyword evidence="12" id="KW-1185">Reference proteome</keyword>
<dbReference type="GO" id="GO:0005615">
    <property type="term" value="C:extracellular space"/>
    <property type="evidence" value="ECO:0007669"/>
    <property type="project" value="TreeGrafter"/>
</dbReference>
<keyword evidence="5 7" id="KW-0378">Hydrolase</keyword>
<evidence type="ECO:0000259" key="10">
    <source>
        <dbReference type="Pfam" id="PF02837"/>
    </source>
</evidence>
<dbReference type="InterPro" id="IPR006102">
    <property type="entry name" value="Ig-like_GH2"/>
</dbReference>
<dbReference type="Pfam" id="PF02836">
    <property type="entry name" value="Glyco_hydro_2_C"/>
    <property type="match status" value="1"/>
</dbReference>
<dbReference type="AlphaFoldDB" id="A0A6J8A8Q3"/>
<dbReference type="Gene3D" id="2.60.120.260">
    <property type="entry name" value="Galactose-binding domain-like"/>
    <property type="match status" value="1"/>
</dbReference>
<comment type="catalytic activity">
    <reaction evidence="7">
        <text>a beta-D-glucuronoside + H2O = D-glucuronate + an alcohol</text>
        <dbReference type="Rhea" id="RHEA:17633"/>
        <dbReference type="ChEBI" id="CHEBI:15377"/>
        <dbReference type="ChEBI" id="CHEBI:30879"/>
        <dbReference type="ChEBI" id="CHEBI:58720"/>
        <dbReference type="ChEBI" id="CHEBI:83411"/>
        <dbReference type="EC" id="3.2.1.31"/>
    </reaction>
</comment>
<dbReference type="PROSITE" id="PS00719">
    <property type="entry name" value="GLYCOSYL_HYDROL_F2_1"/>
    <property type="match status" value="1"/>
</dbReference>
<feature type="domain" description="Glycosyl hydrolases family 2 sugar binding" evidence="10">
    <location>
        <begin position="83"/>
        <end position="210"/>
    </location>
</feature>
<dbReference type="PANTHER" id="PTHR10066:SF67">
    <property type="entry name" value="BETA-GLUCURONIDASE"/>
    <property type="match status" value="1"/>
</dbReference>
<dbReference type="Pfam" id="PF02837">
    <property type="entry name" value="Glyco_hydro_2_N"/>
    <property type="match status" value="1"/>
</dbReference>
<evidence type="ECO:0000313" key="11">
    <source>
        <dbReference type="EMBL" id="CAC5363451.1"/>
    </source>
</evidence>
<accession>A0A6J8A8Q3</accession>
<feature type="domain" description="Glycoside hydrolase family 2 immunoglobulin-like beta-sandwich" evidence="8">
    <location>
        <begin position="263"/>
        <end position="336"/>
    </location>
</feature>
<comment type="activity regulation">
    <text evidence="7">Inhibited by L-aspartic acid.</text>
</comment>
<dbReference type="EC" id="3.2.1.31" evidence="3 7"/>
<sequence length="648" mass="74754">MFRDVCSSGLLQNPVTLGNGCNTDIIEIDRRVCLEKKKMSQRNWKPAKVLGVCLPLLFIFFDAVQCDYFPTLYPRESETREVKELNGLWNFRADMSVNRSQGFDEKWYMSRLEKTGPVIPMPVPSSYNDVTQDKSLRDFTGWVWYDKEFFLPLSWKGQRVVVRVDSARYYAKMWINSVFLVEHEMGHLPFEAEIQDIVKFGSVNYFTVAVDNTLTPTTLPPGEIVYKHGNYPPHFFIQSLNFGFFNYAGSYTGTVYWMITTNSEKVKVQVEVVDAESNTVVMGEGIQGQATVSNVKLWWPYSMVKTGAAYMYVLKVTVKDSTSASTDIYRQPFGFRTVNKTNTQLLINNKPFYCHGVAKHEDYDLRGKGLDMVSVAKDFNILKWLGVNCFRTSHYPYAEEIMDQADQQGIVVIDESPAIGLIYENNYGNKTLTLHLQAMRELVSRDKNRPAVIAWSLANEPNSRLSISGPYFQQVYNLTKSLDPSRLVTFASSNSNPLSDHVMNIVDVVMVNIYFGWYQDTGYLQTIPYQVPPTLEGLFKHYNKPVMVSEYGAETLTGLHTSPSFTFSEEYQKDLLIQYHQEYDKLRHEYLAGEMIWNFADFLIDQKTNWAYGCNKGLFTRHRQPKMAAFTVRDRYLKMINETQKYQN</sequence>
<proteinExistence type="inferred from homology"/>
<comment type="function">
    <text evidence="1 7">Plays an important role in the degradation of dermatan and keratan sulfates.</text>
</comment>
<dbReference type="PRINTS" id="PR00132">
    <property type="entry name" value="GLHYDRLASE2"/>
</dbReference>
<dbReference type="FunFam" id="3.20.20.80:FF:000080">
    <property type="entry name" value="Beta-glucuronidase UidA"/>
    <property type="match status" value="1"/>
</dbReference>
<dbReference type="InterPro" id="IPR017853">
    <property type="entry name" value="GH"/>
</dbReference>
<dbReference type="InterPro" id="IPR036156">
    <property type="entry name" value="Beta-gal/glucu_dom_sf"/>
</dbReference>
<comment type="similarity">
    <text evidence="2 7">Belongs to the glycosyl hydrolase 2 family.</text>
</comment>
<evidence type="ECO:0000256" key="2">
    <source>
        <dbReference type="ARBA" id="ARBA00007401"/>
    </source>
</evidence>
<evidence type="ECO:0000256" key="7">
    <source>
        <dbReference type="RuleBase" id="RU361154"/>
    </source>
</evidence>
<dbReference type="SUPFAM" id="SSF49303">
    <property type="entry name" value="beta-Galactosidase/glucuronidase domain"/>
    <property type="match status" value="1"/>
</dbReference>
<dbReference type="Pfam" id="PF00703">
    <property type="entry name" value="Glyco_hydro_2"/>
    <property type="match status" value="1"/>
</dbReference>
<evidence type="ECO:0000256" key="3">
    <source>
        <dbReference type="ARBA" id="ARBA00012761"/>
    </source>
</evidence>
<evidence type="ECO:0000259" key="8">
    <source>
        <dbReference type="Pfam" id="PF00703"/>
    </source>
</evidence>
<gene>
    <name evidence="11" type="ORF">MCOR_4880</name>
</gene>
<feature type="domain" description="Glycoside hydrolase family 2 catalytic" evidence="9">
    <location>
        <begin position="341"/>
        <end position="639"/>
    </location>
</feature>
<dbReference type="OrthoDB" id="408532at2759"/>
<dbReference type="SUPFAM" id="SSF49785">
    <property type="entry name" value="Galactose-binding domain-like"/>
    <property type="match status" value="1"/>
</dbReference>